<evidence type="ECO:0000256" key="8">
    <source>
        <dbReference type="SAM" id="MobiDB-lite"/>
    </source>
</evidence>
<reference evidence="11" key="1">
    <citation type="submission" date="2024-02" db="EMBL/GenBank/DDBJ databases">
        <authorList>
            <consortium name="ELIXIR-Norway"/>
            <consortium name="Elixir Norway"/>
        </authorList>
    </citation>
    <scope>NUCLEOTIDE SEQUENCE</scope>
</reference>
<keyword evidence="12" id="KW-1185">Reference proteome</keyword>
<accession>A0ABP0UW21</accession>
<evidence type="ECO:0000256" key="10">
    <source>
        <dbReference type="SAM" id="SignalP"/>
    </source>
</evidence>
<evidence type="ECO:0000256" key="4">
    <source>
        <dbReference type="ARBA" id="ARBA00022729"/>
    </source>
</evidence>
<evidence type="ECO:0000256" key="9">
    <source>
        <dbReference type="SAM" id="Phobius"/>
    </source>
</evidence>
<evidence type="ECO:0000256" key="2">
    <source>
        <dbReference type="ARBA" id="ARBA00005748"/>
    </source>
</evidence>
<evidence type="ECO:0000313" key="12">
    <source>
        <dbReference type="Proteomes" id="UP001497512"/>
    </source>
</evidence>
<keyword evidence="5 9" id="KW-1133">Transmembrane helix</keyword>
<evidence type="ECO:0000256" key="6">
    <source>
        <dbReference type="ARBA" id="ARBA00023136"/>
    </source>
</evidence>
<feature type="signal peptide" evidence="10">
    <location>
        <begin position="1"/>
        <end position="25"/>
    </location>
</feature>
<evidence type="ECO:0000256" key="3">
    <source>
        <dbReference type="ARBA" id="ARBA00022692"/>
    </source>
</evidence>
<feature type="transmembrane region" description="Helical" evidence="9">
    <location>
        <begin position="185"/>
        <end position="202"/>
    </location>
</feature>
<keyword evidence="7" id="KW-0539">Nucleus</keyword>
<name>A0ABP0UW21_9BRYO</name>
<feature type="compositionally biased region" description="Basic residues" evidence="8">
    <location>
        <begin position="390"/>
        <end position="401"/>
    </location>
</feature>
<proteinExistence type="inferred from homology"/>
<protein>
    <submittedName>
        <fullName evidence="11">Uncharacterized protein</fullName>
    </submittedName>
</protein>
<evidence type="ECO:0000256" key="1">
    <source>
        <dbReference type="ARBA" id="ARBA00004575"/>
    </source>
</evidence>
<comment type="subcellular location">
    <subcellularLocation>
        <location evidence="1">Nucleus inner membrane</location>
        <topology evidence="1">Multi-pass membrane protein</topology>
        <orientation evidence="1">Nucleoplasmic side</orientation>
    </subcellularLocation>
</comment>
<dbReference type="Proteomes" id="UP001497512">
    <property type="component" value="Chromosome 7"/>
</dbReference>
<dbReference type="PANTHER" id="PTHR31587">
    <property type="entry name" value="TRANSMEMBRANE PROTEIN (DUF2215)"/>
    <property type="match status" value="1"/>
</dbReference>
<evidence type="ECO:0000256" key="5">
    <source>
        <dbReference type="ARBA" id="ARBA00022989"/>
    </source>
</evidence>
<organism evidence="11 12">
    <name type="scientific">Sphagnum troendelagicum</name>
    <dbReference type="NCBI Taxonomy" id="128251"/>
    <lineage>
        <taxon>Eukaryota</taxon>
        <taxon>Viridiplantae</taxon>
        <taxon>Streptophyta</taxon>
        <taxon>Embryophyta</taxon>
        <taxon>Bryophyta</taxon>
        <taxon>Sphagnophytina</taxon>
        <taxon>Sphagnopsida</taxon>
        <taxon>Sphagnales</taxon>
        <taxon>Sphagnaceae</taxon>
        <taxon>Sphagnum</taxon>
    </lineage>
</organism>
<feature type="transmembrane region" description="Helical" evidence="9">
    <location>
        <begin position="209"/>
        <end position="229"/>
    </location>
</feature>
<feature type="chain" id="PRO_5045865008" evidence="10">
    <location>
        <begin position="26"/>
        <end position="558"/>
    </location>
</feature>
<feature type="region of interest" description="Disordered" evidence="8">
    <location>
        <begin position="384"/>
        <end position="403"/>
    </location>
</feature>
<keyword evidence="6 9" id="KW-0472">Membrane</keyword>
<dbReference type="EMBL" id="OZ019899">
    <property type="protein sequence ID" value="CAK9231131.1"/>
    <property type="molecule type" value="Genomic_DNA"/>
</dbReference>
<sequence length="558" mass="61938">MMRVKLNPWHSRLLLLLLLMILVYASLVMCAYHPFDSNQYKGGGDEDPNHPFLQDVLLGAPIELRMQDVDGHVQSSPGLKPGDIGACTRLRIPGQSRIDNMDKFAHTTWATVSALRPSLARVEVCFHGNSSMGLAQCPIESWHALEKGSWTEVLPTFKTQYLDIRMLRPHQLDVSLAISVQEELWLYRPMFLVLGMILFIIAPKVGAWLPSYFGSAMTLSLIFVVLILLDQCLKLLPTGHKSTIYIALLSPVVWLGTEALHYFSGVLSATLVGLGFGEDMFSPVVVFISLGVGLVGVGLAFWKVRNLVMSEVEGGSIDAGTASFVNFTIRVVGAVMLLQTSLDVLFALMALILGSAAAWVVGHSQDTEFVEFFHSICSASDVQRSPPAAAHHHSPVRKQQGKKPIIIMNRSDSDNLKNMPGKKGLALREQALSMRSCVGNNHPKASLGKRQEAVVQHLLHHELYSTFHKSPHTKPLSRGEYKALDITETCVDELVKSKKFQEWWVATVVANNRVSIAPNEQREERDVDEITLTADMAPDDYFSGKYAEYKKIFFTNKS</sequence>
<comment type="similarity">
    <text evidence="2">Belongs to the NEMP family.</text>
</comment>
<gene>
    <name evidence="11" type="ORF">CSSPTR1EN2_LOCUS20310</name>
</gene>
<keyword evidence="3 9" id="KW-0812">Transmembrane</keyword>
<dbReference type="InterPro" id="IPR019358">
    <property type="entry name" value="NEMP_fam"/>
</dbReference>
<evidence type="ECO:0000313" key="11">
    <source>
        <dbReference type="EMBL" id="CAK9231131.1"/>
    </source>
</evidence>
<feature type="transmembrane region" description="Helical" evidence="9">
    <location>
        <begin position="284"/>
        <end position="302"/>
    </location>
</feature>
<keyword evidence="4 10" id="KW-0732">Signal</keyword>
<dbReference type="PANTHER" id="PTHR31587:SF4">
    <property type="entry name" value="TRANSMEMBRANE PROTEIN (DUF2215)"/>
    <property type="match status" value="1"/>
</dbReference>
<dbReference type="Pfam" id="PF10225">
    <property type="entry name" value="NEMP"/>
    <property type="match status" value="1"/>
</dbReference>
<feature type="transmembrane region" description="Helical" evidence="9">
    <location>
        <begin position="345"/>
        <end position="362"/>
    </location>
</feature>
<evidence type="ECO:0000256" key="7">
    <source>
        <dbReference type="ARBA" id="ARBA00023242"/>
    </source>
</evidence>